<evidence type="ECO:0000313" key="1">
    <source>
        <dbReference type="EMBL" id="VBB46642.1"/>
    </source>
</evidence>
<protein>
    <submittedName>
        <fullName evidence="1">Uncharacterized protein</fullName>
    </submittedName>
</protein>
<organism evidence="1">
    <name type="scientific">Uncultured Desulfatiglans sp</name>
    <dbReference type="NCBI Taxonomy" id="1748965"/>
    <lineage>
        <taxon>Bacteria</taxon>
        <taxon>Pseudomonadati</taxon>
        <taxon>Thermodesulfobacteriota</taxon>
        <taxon>Desulfobacteria</taxon>
        <taxon>Desulfatiglandales</taxon>
        <taxon>Desulfatiglandaceae</taxon>
        <taxon>Desulfatiglans</taxon>
        <taxon>environmental samples</taxon>
    </lineage>
</organism>
<dbReference type="EMBL" id="UPXX01000031">
    <property type="protein sequence ID" value="VBB46642.1"/>
    <property type="molecule type" value="Genomic_DNA"/>
</dbReference>
<name>A0A653AF24_UNCDX</name>
<accession>A0A653AF24</accession>
<reference evidence="1" key="1">
    <citation type="submission" date="2018-07" db="EMBL/GenBank/DDBJ databases">
        <authorList>
            <consortium name="Genoscope - CEA"/>
            <person name="William W."/>
        </authorList>
    </citation>
    <scope>NUCLEOTIDE SEQUENCE</scope>
    <source>
        <strain evidence="1">IK1</strain>
    </source>
</reference>
<proteinExistence type="predicted"/>
<dbReference type="AlphaFoldDB" id="A0A653AF24"/>
<gene>
    <name evidence="1" type="ORF">TRIP_B40436</name>
</gene>
<sequence length="60" mass="6836">METGFYGEIISGMDIIYEPNSNLILTWQAQTFKVFLKLVNLLTYFDNTIIALRAGYSTVP</sequence>